<dbReference type="OMA" id="WCHREIS"/>
<dbReference type="GO" id="GO:0004659">
    <property type="term" value="F:prenyltransferase activity"/>
    <property type="evidence" value="ECO:0007669"/>
    <property type="project" value="InterPro"/>
</dbReference>
<keyword evidence="7 8" id="KW-0472">Membrane</keyword>
<evidence type="ECO:0000256" key="8">
    <source>
        <dbReference type="SAM" id="Phobius"/>
    </source>
</evidence>
<feature type="transmembrane region" description="Helical" evidence="8">
    <location>
        <begin position="309"/>
        <end position="333"/>
    </location>
</feature>
<dbReference type="PANTHER" id="PTHR13929:SF0">
    <property type="entry name" value="UBIA PRENYLTRANSFERASE DOMAIN-CONTAINING PROTEIN 1"/>
    <property type="match status" value="1"/>
</dbReference>
<evidence type="ECO:0000256" key="5">
    <source>
        <dbReference type="ARBA" id="ARBA00022692"/>
    </source>
</evidence>
<dbReference type="Proteomes" id="UP000825935">
    <property type="component" value="Chromosome 12"/>
</dbReference>
<evidence type="ECO:0000256" key="4">
    <source>
        <dbReference type="ARBA" id="ARBA00022679"/>
    </source>
</evidence>
<comment type="caution">
    <text evidence="9">The sequence shown here is derived from an EMBL/GenBank/DDBJ whole genome shotgun (WGS) entry which is preliminary data.</text>
</comment>
<dbReference type="GO" id="GO:0009234">
    <property type="term" value="P:menaquinone biosynthetic process"/>
    <property type="evidence" value="ECO:0007669"/>
    <property type="project" value="UniProtKB-KW"/>
</dbReference>
<feature type="transmembrane region" description="Helical" evidence="8">
    <location>
        <begin position="243"/>
        <end position="263"/>
    </location>
</feature>
<keyword evidence="4" id="KW-0808">Transferase</keyword>
<dbReference type="InterPro" id="IPR026046">
    <property type="entry name" value="UBIAD1"/>
</dbReference>
<keyword evidence="6 8" id="KW-1133">Transmembrane helix</keyword>
<dbReference type="PANTHER" id="PTHR13929">
    <property type="entry name" value="1,4-DIHYDROXY-2-NAPHTHOATE OCTAPRENYLTRANSFERASE"/>
    <property type="match status" value="1"/>
</dbReference>
<comment type="pathway">
    <text evidence="2">Quinol/quinone metabolism; menaquinone biosynthesis.</text>
</comment>
<evidence type="ECO:0000313" key="9">
    <source>
        <dbReference type="EMBL" id="KAH7422837.1"/>
    </source>
</evidence>
<evidence type="ECO:0000256" key="1">
    <source>
        <dbReference type="ARBA" id="ARBA00004141"/>
    </source>
</evidence>
<comment type="subcellular location">
    <subcellularLocation>
        <location evidence="1">Membrane</location>
        <topology evidence="1">Multi-pass membrane protein</topology>
    </subcellularLocation>
</comment>
<feature type="transmembrane region" description="Helical" evidence="8">
    <location>
        <begin position="145"/>
        <end position="167"/>
    </location>
</feature>
<dbReference type="AlphaFoldDB" id="A0A8T2THN4"/>
<evidence type="ECO:0000313" key="10">
    <source>
        <dbReference type="Proteomes" id="UP000825935"/>
    </source>
</evidence>
<sequence>MAMILCDSTPVHGDSFAVPASRKEHVVVHKLSQPLSSFSSSSPFSSSLSFSRWCHREISLKRRPYSFIVPRCNPDQADVDYPSNFPPLPRHKRPFKLDPGSCQRFLNAIAELSRLQNYVPSMILVFLGGWVGGGRNLQALVTSTQVWLAAGCSALIAIASMLVNDIFDYRSGNDYMNGKANALVRGQVHPHHVEFVAGCLYAASVIGLCYLEPMSLRLLVGGAAVATYIYTPILKQLTMVKNVVVSGIISSSILAGALAIGGQEQLQNPIIVAIAAFFFLCVLSRELLMDVGDMVGDRAAGVNTLAVRFGGQVGTLTASFCLAAANALLIGLLAMKAQALAAIGTLSLLPLHAKILSLSKEIKASKHPSILKSITQLVHQSMVHIGLGVLVLASAA</sequence>
<organism evidence="9 10">
    <name type="scientific">Ceratopteris richardii</name>
    <name type="common">Triangle waterfern</name>
    <dbReference type="NCBI Taxonomy" id="49495"/>
    <lineage>
        <taxon>Eukaryota</taxon>
        <taxon>Viridiplantae</taxon>
        <taxon>Streptophyta</taxon>
        <taxon>Embryophyta</taxon>
        <taxon>Tracheophyta</taxon>
        <taxon>Polypodiopsida</taxon>
        <taxon>Polypodiidae</taxon>
        <taxon>Polypodiales</taxon>
        <taxon>Pteridineae</taxon>
        <taxon>Pteridaceae</taxon>
        <taxon>Parkerioideae</taxon>
        <taxon>Ceratopteris</taxon>
    </lineage>
</organism>
<dbReference type="GO" id="GO:0016020">
    <property type="term" value="C:membrane"/>
    <property type="evidence" value="ECO:0007669"/>
    <property type="project" value="UniProtKB-SubCell"/>
</dbReference>
<dbReference type="Gene3D" id="1.10.357.140">
    <property type="entry name" value="UbiA prenyltransferase"/>
    <property type="match status" value="1"/>
</dbReference>
<name>A0A8T2THN4_CERRI</name>
<dbReference type="EMBL" id="CM035417">
    <property type="protein sequence ID" value="KAH7422837.1"/>
    <property type="molecule type" value="Genomic_DNA"/>
</dbReference>
<gene>
    <name evidence="9" type="ORF">KP509_12G028100</name>
</gene>
<dbReference type="InterPro" id="IPR000537">
    <property type="entry name" value="UbiA_prenyltransferase"/>
</dbReference>
<feature type="transmembrane region" description="Helical" evidence="8">
    <location>
        <begin position="269"/>
        <end position="288"/>
    </location>
</feature>
<accession>A0A8T2THN4</accession>
<reference evidence="9" key="1">
    <citation type="submission" date="2021-08" db="EMBL/GenBank/DDBJ databases">
        <title>WGS assembly of Ceratopteris richardii.</title>
        <authorList>
            <person name="Marchant D.B."/>
            <person name="Chen G."/>
            <person name="Jenkins J."/>
            <person name="Shu S."/>
            <person name="Leebens-Mack J."/>
            <person name="Grimwood J."/>
            <person name="Schmutz J."/>
            <person name="Soltis P."/>
            <person name="Soltis D."/>
            <person name="Chen Z.-H."/>
        </authorList>
    </citation>
    <scope>NUCLEOTIDE SEQUENCE</scope>
    <source>
        <strain evidence="9">Whitten #5841</strain>
        <tissue evidence="9">Leaf</tissue>
    </source>
</reference>
<feature type="transmembrane region" description="Helical" evidence="8">
    <location>
        <begin position="214"/>
        <end position="231"/>
    </location>
</feature>
<protein>
    <submittedName>
        <fullName evidence="9">Uncharacterized protein</fullName>
    </submittedName>
</protein>
<proteinExistence type="predicted"/>
<keyword evidence="5 8" id="KW-0812">Transmembrane</keyword>
<evidence type="ECO:0000256" key="7">
    <source>
        <dbReference type="ARBA" id="ARBA00023136"/>
    </source>
</evidence>
<evidence type="ECO:0000256" key="6">
    <source>
        <dbReference type="ARBA" id="ARBA00022989"/>
    </source>
</evidence>
<dbReference type="OrthoDB" id="10022113at2759"/>
<keyword evidence="3" id="KW-0474">Menaquinone biosynthesis</keyword>
<evidence type="ECO:0000256" key="3">
    <source>
        <dbReference type="ARBA" id="ARBA00022428"/>
    </source>
</evidence>
<feature type="transmembrane region" description="Helical" evidence="8">
    <location>
        <begin position="188"/>
        <end position="208"/>
    </location>
</feature>
<dbReference type="GO" id="GO:0042371">
    <property type="term" value="P:vitamin K biosynthetic process"/>
    <property type="evidence" value="ECO:0007669"/>
    <property type="project" value="TreeGrafter"/>
</dbReference>
<dbReference type="InterPro" id="IPR044878">
    <property type="entry name" value="UbiA_sf"/>
</dbReference>
<keyword evidence="10" id="KW-1185">Reference proteome</keyword>
<evidence type="ECO:0000256" key="2">
    <source>
        <dbReference type="ARBA" id="ARBA00004863"/>
    </source>
</evidence>
<feature type="transmembrane region" description="Helical" evidence="8">
    <location>
        <begin position="115"/>
        <end position="133"/>
    </location>
</feature>
<dbReference type="Pfam" id="PF01040">
    <property type="entry name" value="UbiA"/>
    <property type="match status" value="1"/>
</dbReference>